<proteinExistence type="inferred from homology"/>
<dbReference type="InterPro" id="IPR002974">
    <property type="entry name" value="Cyt_P450_E_CYP52_ascomycetes"/>
</dbReference>
<organism evidence="14 15">
    <name type="scientific">Trichoderma lentiforme</name>
    <dbReference type="NCBI Taxonomy" id="1567552"/>
    <lineage>
        <taxon>Eukaryota</taxon>
        <taxon>Fungi</taxon>
        <taxon>Dikarya</taxon>
        <taxon>Ascomycota</taxon>
        <taxon>Pezizomycotina</taxon>
        <taxon>Sordariomycetes</taxon>
        <taxon>Hypocreomycetidae</taxon>
        <taxon>Hypocreales</taxon>
        <taxon>Hypocreaceae</taxon>
        <taxon>Trichoderma</taxon>
    </lineage>
</organism>
<keyword evidence="11 13" id="KW-0472">Membrane</keyword>
<dbReference type="GO" id="GO:0016712">
    <property type="term" value="F:oxidoreductase activity, acting on paired donors, with incorporation or reduction of molecular oxygen, reduced flavin or flavoprotein as one donor, and incorporation of one atom of oxygen"/>
    <property type="evidence" value="ECO:0007669"/>
    <property type="project" value="InterPro"/>
</dbReference>
<dbReference type="PRINTS" id="PR00385">
    <property type="entry name" value="P450"/>
</dbReference>
<evidence type="ECO:0000256" key="12">
    <source>
        <dbReference type="RuleBase" id="RU000461"/>
    </source>
</evidence>
<dbReference type="InterPro" id="IPR036396">
    <property type="entry name" value="Cyt_P450_sf"/>
</dbReference>
<dbReference type="Pfam" id="PF00067">
    <property type="entry name" value="p450"/>
    <property type="match status" value="1"/>
</dbReference>
<keyword evidence="10 12" id="KW-0503">Monooxygenase</keyword>
<feature type="transmembrane region" description="Helical" evidence="13">
    <location>
        <begin position="12"/>
        <end position="30"/>
    </location>
</feature>
<comment type="similarity">
    <text evidence="3 12">Belongs to the cytochrome P450 family.</text>
</comment>
<dbReference type="GO" id="GO:0005506">
    <property type="term" value="F:iron ion binding"/>
    <property type="evidence" value="ECO:0007669"/>
    <property type="project" value="InterPro"/>
</dbReference>
<evidence type="ECO:0000313" key="15">
    <source>
        <dbReference type="Proteomes" id="UP000801864"/>
    </source>
</evidence>
<evidence type="ECO:0000313" key="14">
    <source>
        <dbReference type="EMBL" id="KAF3076696.1"/>
    </source>
</evidence>
<evidence type="ECO:0000256" key="6">
    <source>
        <dbReference type="ARBA" id="ARBA00022723"/>
    </source>
</evidence>
<dbReference type="CDD" id="cd11063">
    <property type="entry name" value="CYP52"/>
    <property type="match status" value="1"/>
</dbReference>
<dbReference type="GO" id="GO:0016020">
    <property type="term" value="C:membrane"/>
    <property type="evidence" value="ECO:0007669"/>
    <property type="project" value="UniProtKB-SubCell"/>
</dbReference>
<dbReference type="AlphaFoldDB" id="A0A9P5CFZ7"/>
<comment type="cofactor">
    <cofactor evidence="1">
        <name>heme</name>
        <dbReference type="ChEBI" id="CHEBI:30413"/>
    </cofactor>
</comment>
<protein>
    <submittedName>
        <fullName evidence="14">Cytochrome P450 52A12</fullName>
    </submittedName>
</protein>
<evidence type="ECO:0000256" key="8">
    <source>
        <dbReference type="ARBA" id="ARBA00023002"/>
    </source>
</evidence>
<evidence type="ECO:0000256" key="3">
    <source>
        <dbReference type="ARBA" id="ARBA00010617"/>
    </source>
</evidence>
<dbReference type="InterPro" id="IPR001128">
    <property type="entry name" value="Cyt_P450"/>
</dbReference>
<dbReference type="InterPro" id="IPR047146">
    <property type="entry name" value="Cyt_P450_E_CYP52_fungi"/>
</dbReference>
<keyword evidence="8 12" id="KW-0560">Oxidoreductase</keyword>
<evidence type="ECO:0000256" key="11">
    <source>
        <dbReference type="ARBA" id="ARBA00023136"/>
    </source>
</evidence>
<keyword evidence="15" id="KW-1185">Reference proteome</keyword>
<comment type="caution">
    <text evidence="14">The sequence shown here is derived from an EMBL/GenBank/DDBJ whole genome shotgun (WGS) entry which is preliminary data.</text>
</comment>
<keyword evidence="7 13" id="KW-1133">Transmembrane helix</keyword>
<evidence type="ECO:0000256" key="9">
    <source>
        <dbReference type="ARBA" id="ARBA00023004"/>
    </source>
</evidence>
<evidence type="ECO:0000256" key="5">
    <source>
        <dbReference type="ARBA" id="ARBA00022692"/>
    </source>
</evidence>
<keyword evidence="6 12" id="KW-0479">Metal-binding</keyword>
<name>A0A9P5CFZ7_9HYPO</name>
<keyword evidence="9 12" id="KW-0408">Iron</keyword>
<dbReference type="PRINTS" id="PR01239">
    <property type="entry name" value="EP450IICYP52"/>
</dbReference>
<dbReference type="PANTHER" id="PTHR24287">
    <property type="entry name" value="P450, PUTATIVE (EUROFUNG)-RELATED"/>
    <property type="match status" value="1"/>
</dbReference>
<evidence type="ECO:0000256" key="2">
    <source>
        <dbReference type="ARBA" id="ARBA00004167"/>
    </source>
</evidence>
<comment type="subcellular location">
    <subcellularLocation>
        <location evidence="2">Membrane</location>
        <topology evidence="2">Single-pass membrane protein</topology>
    </subcellularLocation>
</comment>
<keyword evidence="4 12" id="KW-0349">Heme</keyword>
<dbReference type="InterPro" id="IPR017972">
    <property type="entry name" value="Cyt_P450_CS"/>
</dbReference>
<dbReference type="Gene3D" id="1.10.630.10">
    <property type="entry name" value="Cytochrome P450"/>
    <property type="match status" value="1"/>
</dbReference>
<dbReference type="GO" id="GO:0020037">
    <property type="term" value="F:heme binding"/>
    <property type="evidence" value="ECO:0007669"/>
    <property type="project" value="InterPro"/>
</dbReference>
<dbReference type="PANTHER" id="PTHR24287:SF1">
    <property type="entry name" value="P450, PUTATIVE (EUROFUNG)-RELATED"/>
    <property type="match status" value="1"/>
</dbReference>
<dbReference type="SUPFAM" id="SSF48264">
    <property type="entry name" value="Cytochrome P450"/>
    <property type="match status" value="1"/>
</dbReference>
<evidence type="ECO:0000256" key="13">
    <source>
        <dbReference type="SAM" id="Phobius"/>
    </source>
</evidence>
<evidence type="ECO:0000256" key="4">
    <source>
        <dbReference type="ARBA" id="ARBA00022617"/>
    </source>
</evidence>
<evidence type="ECO:0000256" key="1">
    <source>
        <dbReference type="ARBA" id="ARBA00001971"/>
    </source>
</evidence>
<reference evidence="14 15" key="1">
    <citation type="submission" date="2018-06" db="EMBL/GenBank/DDBJ databases">
        <title>Genome analysis of cellulolytic fungus Trichoderma lentiforme CFAM-422.</title>
        <authorList>
            <person name="Steindorff A.S."/>
            <person name="Formighieri E.F."/>
            <person name="Midorikawa G.E.O."/>
            <person name="Tamietti M.S."/>
            <person name="Ramos E.Z."/>
            <person name="Silva A.S."/>
            <person name="Bon E.P.S."/>
            <person name="Mendes T.D."/>
            <person name="Damaso M.C.T."/>
            <person name="Favaro L.C.L."/>
        </authorList>
    </citation>
    <scope>NUCLEOTIDE SEQUENCE [LARGE SCALE GENOMIC DNA]</scope>
    <source>
        <strain evidence="14 15">CFAM-422</strain>
    </source>
</reference>
<keyword evidence="5 13" id="KW-0812">Transmembrane</keyword>
<gene>
    <name evidence="14" type="ORF">CFAM422_001048</name>
</gene>
<accession>A0A9P5CFZ7</accession>
<dbReference type="Proteomes" id="UP000801864">
    <property type="component" value="Unassembled WGS sequence"/>
</dbReference>
<dbReference type="PROSITE" id="PS00086">
    <property type="entry name" value="CYTOCHROME_P450"/>
    <property type="match status" value="1"/>
</dbReference>
<evidence type="ECO:0000256" key="10">
    <source>
        <dbReference type="ARBA" id="ARBA00023033"/>
    </source>
</evidence>
<evidence type="ECO:0000256" key="7">
    <source>
        <dbReference type="ARBA" id="ARBA00022989"/>
    </source>
</evidence>
<sequence>MALLLNRFNDSTSLYCIFILVIATYVYYEWLGQGKRGNFQPARRFHQSERIFGLSLFKSIAASSKAGTYLKDARERFERNGYTHSIVLAGSTIIQTAEPENLKAVLGTLQDDYDSGTVRYNSAFPLLGKGIFTSDGDYWVHSRAILKPCFTRAGIFNLQNVETHVSRLISLILQDNEAVDLKPLFFLLSLDTSTVFLLGESTNSLLSSKGSVTEGEEFANAFKFCTKEIMTRVRMGRFMFLHRNKNFTEACKTCHKFADKYVQKALDQRHREKAGASSGEPKAATLLDELMKETEDPLELRCQLLHLLLAGRDTTASLLSSTFFILSKRPDVWAKLRQEVLQYGDVLPTTAQIQECKYLSFVLKEVLRLYPVIVTNSRMANKNTYLPVGGGGNGLSKIFIPKGQVVAYHYHVMHRRKDIFGDDADDFRPERWETLRPRWEYLPFGGGPRICIGRMYALTLPKTKSLHDMIEQLALTEASYTVFRFAQKFREIQSLDENGWRENISITSTAENVKVRMVPA</sequence>
<dbReference type="EMBL" id="QLNT01000002">
    <property type="protein sequence ID" value="KAF3076696.1"/>
    <property type="molecule type" value="Genomic_DNA"/>
</dbReference>